<dbReference type="SMART" id="SM00220">
    <property type="entry name" value="S_TKc"/>
    <property type="match status" value="1"/>
</dbReference>
<dbReference type="InterPro" id="IPR011009">
    <property type="entry name" value="Kinase-like_dom_sf"/>
</dbReference>
<keyword evidence="3" id="KW-1185">Reference proteome</keyword>
<dbReference type="Gene3D" id="3.30.200.20">
    <property type="entry name" value="Phosphorylase Kinase, domain 1"/>
    <property type="match status" value="1"/>
</dbReference>
<dbReference type="Gene3D" id="1.10.510.10">
    <property type="entry name" value="Transferase(Phosphotransferase) domain 1"/>
    <property type="match status" value="1"/>
</dbReference>
<accession>A0A812BP64</accession>
<feature type="domain" description="Protein kinase" evidence="1">
    <location>
        <begin position="83"/>
        <end position="365"/>
    </location>
</feature>
<dbReference type="Proteomes" id="UP000597762">
    <property type="component" value="Unassembled WGS sequence"/>
</dbReference>
<dbReference type="PROSITE" id="PS50011">
    <property type="entry name" value="PROTEIN_KINASE_DOM"/>
    <property type="match status" value="1"/>
</dbReference>
<dbReference type="GO" id="GO:0005524">
    <property type="term" value="F:ATP binding"/>
    <property type="evidence" value="ECO:0007669"/>
    <property type="project" value="InterPro"/>
</dbReference>
<dbReference type="AlphaFoldDB" id="A0A812BP64"/>
<protein>
    <recommendedName>
        <fullName evidence="1">Protein kinase domain-containing protein</fullName>
    </recommendedName>
</protein>
<name>A0A812BP64_ACAPH</name>
<dbReference type="SUPFAM" id="SSF56112">
    <property type="entry name" value="Protein kinase-like (PK-like)"/>
    <property type="match status" value="1"/>
</dbReference>
<dbReference type="OrthoDB" id="6128227at2759"/>
<organism evidence="2 3">
    <name type="scientific">Acanthosepion pharaonis</name>
    <name type="common">Pharaoh cuttlefish</name>
    <name type="synonym">Sepia pharaonis</name>
    <dbReference type="NCBI Taxonomy" id="158019"/>
    <lineage>
        <taxon>Eukaryota</taxon>
        <taxon>Metazoa</taxon>
        <taxon>Spiralia</taxon>
        <taxon>Lophotrochozoa</taxon>
        <taxon>Mollusca</taxon>
        <taxon>Cephalopoda</taxon>
        <taxon>Coleoidea</taxon>
        <taxon>Decapodiformes</taxon>
        <taxon>Sepiida</taxon>
        <taxon>Sepiina</taxon>
        <taxon>Sepiidae</taxon>
        <taxon>Acanthosepion</taxon>
    </lineage>
</organism>
<gene>
    <name evidence="2" type="ORF">SPHA_20270</name>
</gene>
<evidence type="ECO:0000313" key="3">
    <source>
        <dbReference type="Proteomes" id="UP000597762"/>
    </source>
</evidence>
<reference evidence="2" key="1">
    <citation type="submission" date="2021-01" db="EMBL/GenBank/DDBJ databases">
        <authorList>
            <person name="Li R."/>
            <person name="Bekaert M."/>
        </authorList>
    </citation>
    <scope>NUCLEOTIDE SEQUENCE</scope>
    <source>
        <strain evidence="2">Farmed</strain>
    </source>
</reference>
<evidence type="ECO:0000313" key="2">
    <source>
        <dbReference type="EMBL" id="CAE1236521.1"/>
    </source>
</evidence>
<evidence type="ECO:0000259" key="1">
    <source>
        <dbReference type="PROSITE" id="PS50011"/>
    </source>
</evidence>
<comment type="caution">
    <text evidence="2">The sequence shown here is derived from an EMBL/GenBank/DDBJ whole genome shotgun (WGS) entry which is preliminary data.</text>
</comment>
<dbReference type="Pfam" id="PF00069">
    <property type="entry name" value="Pkinase"/>
    <property type="match status" value="1"/>
</dbReference>
<dbReference type="GO" id="GO:0004672">
    <property type="term" value="F:protein kinase activity"/>
    <property type="evidence" value="ECO:0007669"/>
    <property type="project" value="InterPro"/>
</dbReference>
<proteinExistence type="predicted"/>
<sequence>MTKLIEKDGQIQVNYLNSENQKFDVSQCGKIVAPKSNPKEVIESCLAVLDLIKEKRAPDGVLLDRTKISCSRKGTYKNGEDYDVLDKILGKGLNGQIVVVRDKKLGSEHALKTVMLAYFDSNEIRCWTDLEGYNNFPSLYMFNKQNGQIEFHYEILDKAVTISDIIDNHMLKMRENHELLRHFSLYVLQGLLEASSVMHSKNWLHDDLHENNAMLQAKPSSELKVRVLDFGRAKKLDKKATITNDIHQIIRVFTSVYVTEKFQNATDLQKNWEVKLQEQAKELQLSKENKDELLNLIKIALDVHLTEQEIELKEMVDCKLKDSLVENPDIMKEICKLIFPDYSLETDNVDAGSSDFISFNIFKIG</sequence>
<dbReference type="EMBL" id="CAHIKZ030000745">
    <property type="protein sequence ID" value="CAE1236521.1"/>
    <property type="molecule type" value="Genomic_DNA"/>
</dbReference>
<dbReference type="InterPro" id="IPR000719">
    <property type="entry name" value="Prot_kinase_dom"/>
</dbReference>